<dbReference type="EMBL" id="JAAALK010000284">
    <property type="protein sequence ID" value="KAG8069291.1"/>
    <property type="molecule type" value="Genomic_DNA"/>
</dbReference>
<dbReference type="AlphaFoldDB" id="A0A8J5T9Z4"/>
<feature type="compositionally biased region" description="Polar residues" evidence="1">
    <location>
        <begin position="16"/>
        <end position="30"/>
    </location>
</feature>
<dbReference type="Proteomes" id="UP000729402">
    <property type="component" value="Unassembled WGS sequence"/>
</dbReference>
<reference evidence="2" key="1">
    <citation type="journal article" date="2021" name="bioRxiv">
        <title>Whole Genome Assembly and Annotation of Northern Wild Rice, Zizania palustris L., Supports a Whole Genome Duplication in the Zizania Genus.</title>
        <authorList>
            <person name="Haas M."/>
            <person name="Kono T."/>
            <person name="Macchietto M."/>
            <person name="Millas R."/>
            <person name="McGilp L."/>
            <person name="Shao M."/>
            <person name="Duquette J."/>
            <person name="Hirsch C.N."/>
            <person name="Kimball J."/>
        </authorList>
    </citation>
    <scope>NUCLEOTIDE SEQUENCE</scope>
    <source>
        <tissue evidence="2">Fresh leaf tissue</tissue>
    </source>
</reference>
<feature type="region of interest" description="Disordered" evidence="1">
    <location>
        <begin position="1"/>
        <end position="66"/>
    </location>
</feature>
<evidence type="ECO:0000313" key="2">
    <source>
        <dbReference type="EMBL" id="KAG8069291.1"/>
    </source>
</evidence>
<reference evidence="2" key="2">
    <citation type="submission" date="2021-02" db="EMBL/GenBank/DDBJ databases">
        <authorList>
            <person name="Kimball J.A."/>
            <person name="Haas M.W."/>
            <person name="Macchietto M."/>
            <person name="Kono T."/>
            <person name="Duquette J."/>
            <person name="Shao M."/>
        </authorList>
    </citation>
    <scope>NUCLEOTIDE SEQUENCE</scope>
    <source>
        <tissue evidence="2">Fresh leaf tissue</tissue>
    </source>
</reference>
<evidence type="ECO:0000256" key="1">
    <source>
        <dbReference type="SAM" id="MobiDB-lite"/>
    </source>
</evidence>
<proteinExistence type="predicted"/>
<comment type="caution">
    <text evidence="2">The sequence shown here is derived from an EMBL/GenBank/DDBJ whole genome shotgun (WGS) entry which is preliminary data.</text>
</comment>
<name>A0A8J5T9Z4_ZIZPA</name>
<keyword evidence="3" id="KW-1185">Reference proteome</keyword>
<accession>A0A8J5T9Z4</accession>
<feature type="compositionally biased region" description="Basic residues" evidence="1">
    <location>
        <begin position="1"/>
        <end position="13"/>
    </location>
</feature>
<protein>
    <submittedName>
        <fullName evidence="2">Uncharacterized protein</fullName>
    </submittedName>
</protein>
<organism evidence="2 3">
    <name type="scientific">Zizania palustris</name>
    <name type="common">Northern wild rice</name>
    <dbReference type="NCBI Taxonomy" id="103762"/>
    <lineage>
        <taxon>Eukaryota</taxon>
        <taxon>Viridiplantae</taxon>
        <taxon>Streptophyta</taxon>
        <taxon>Embryophyta</taxon>
        <taxon>Tracheophyta</taxon>
        <taxon>Spermatophyta</taxon>
        <taxon>Magnoliopsida</taxon>
        <taxon>Liliopsida</taxon>
        <taxon>Poales</taxon>
        <taxon>Poaceae</taxon>
        <taxon>BOP clade</taxon>
        <taxon>Oryzoideae</taxon>
        <taxon>Oryzeae</taxon>
        <taxon>Zizaniinae</taxon>
        <taxon>Zizania</taxon>
    </lineage>
</organism>
<sequence length="66" mass="6956">MGLRRRSRIKARGRGQSTSVKPTSGSSFSPLPTIHEFIELSSDSDDPASTAAEGGALLLPQGSDNR</sequence>
<evidence type="ECO:0000313" key="3">
    <source>
        <dbReference type="Proteomes" id="UP000729402"/>
    </source>
</evidence>
<gene>
    <name evidence="2" type="ORF">GUJ93_ZPchr0005g16071</name>
</gene>